<evidence type="ECO:0000256" key="15">
    <source>
        <dbReference type="PIRSR" id="PIRSR000047-1"/>
    </source>
</evidence>
<sequence>MLEILLTVPLGIISLLLLLLLFSRRRREGEPPLIKGWIPFLGKALEFRNDSYKFLQQLQKCHGDVFTVLIAGKYMTFVMNPLLYPAVIKQGKQLDFHKFSDAAASTTFGFPAVNTGKFPGLSDKIQRSFLLLQGSALNTLTLKMIGNLQLVLQQDFLSSNAVGRKCDWRQEDLYEFCERVMFEATFLTLYGRPPQTKMDVHTQLHRESWIDALLDNFRKFDAIFPLLIAKIPIVLLGRIKSIREQLIRFFHPHRMAEWTNPSEFIQARTELLNQYDTLQDLDKSAHHFAILWASVGNTVPACFWCLYHLLSSPKAFSVVREEIMGMFGEKEPETMTMRQDRLTREQLEKLIYLESAINESLRLSSVSMNIRVVQEDFCLRLNSRCSVYVRKGDLVTLYPQSTHLDPEIYPDPQQYQFDRFVENGKMKTEFYKGNQKVHYYHMPFGSGATMCPGRFFALNELKLFFCITLLMCDMQLTAGQQHATMDKSRAGLGIMPPANHISFRYRVKKCLQRQGL</sequence>
<comment type="similarity">
    <text evidence="4 17">Belongs to the cytochrome P450 family.</text>
</comment>
<comment type="subcellular location">
    <subcellularLocation>
        <location evidence="2">Endoplasmic reticulum membrane</location>
    </subcellularLocation>
</comment>
<evidence type="ECO:0000256" key="10">
    <source>
        <dbReference type="ARBA" id="ARBA00023004"/>
    </source>
</evidence>
<evidence type="ECO:0000256" key="17">
    <source>
        <dbReference type="RuleBase" id="RU000461"/>
    </source>
</evidence>
<dbReference type="InterPro" id="IPR050529">
    <property type="entry name" value="CYP450_sterol_14alpha_dmase"/>
</dbReference>
<dbReference type="GO" id="GO:0042632">
    <property type="term" value="P:cholesterol homeostasis"/>
    <property type="evidence" value="ECO:0007669"/>
    <property type="project" value="TreeGrafter"/>
</dbReference>
<evidence type="ECO:0000313" key="19">
    <source>
        <dbReference type="Proteomes" id="UP000593565"/>
    </source>
</evidence>
<evidence type="ECO:0000256" key="8">
    <source>
        <dbReference type="ARBA" id="ARBA00022824"/>
    </source>
</evidence>
<dbReference type="GO" id="GO:0020037">
    <property type="term" value="F:heme binding"/>
    <property type="evidence" value="ECO:0007669"/>
    <property type="project" value="InterPro"/>
</dbReference>
<reference evidence="18 19" key="1">
    <citation type="submission" date="2020-02" db="EMBL/GenBank/DDBJ databases">
        <title>A chromosome-scale genome assembly of the black bullhead catfish (Ameiurus melas).</title>
        <authorList>
            <person name="Wen M."/>
            <person name="Zham M."/>
            <person name="Cabau C."/>
            <person name="Klopp C."/>
            <person name="Donnadieu C."/>
            <person name="Roques C."/>
            <person name="Bouchez O."/>
            <person name="Lampietro C."/>
            <person name="Jouanno E."/>
            <person name="Herpin A."/>
            <person name="Louis A."/>
            <person name="Berthelot C."/>
            <person name="Parey E."/>
            <person name="Roest-Crollius H."/>
            <person name="Braasch I."/>
            <person name="Postlethwait J."/>
            <person name="Robinson-Rechavi M."/>
            <person name="Echchiki A."/>
            <person name="Begum T."/>
            <person name="Montfort J."/>
            <person name="Schartl M."/>
            <person name="Bobe J."/>
            <person name="Guiguen Y."/>
        </authorList>
    </citation>
    <scope>NUCLEOTIDE SEQUENCE [LARGE SCALE GENOMIC DNA]</scope>
    <source>
        <strain evidence="18">M_S1</strain>
        <tissue evidence="18">Blood</tissue>
    </source>
</reference>
<evidence type="ECO:0000313" key="18">
    <source>
        <dbReference type="EMBL" id="KAF4087918.1"/>
    </source>
</evidence>
<dbReference type="PANTHER" id="PTHR24304:SF0">
    <property type="entry name" value="CYTOCHROME P450 7B1"/>
    <property type="match status" value="1"/>
</dbReference>
<feature type="binding site" evidence="16">
    <location>
        <position position="297"/>
    </location>
    <ligand>
        <name>substrate</name>
    </ligand>
</feature>
<dbReference type="InterPro" id="IPR001128">
    <property type="entry name" value="Cyt_P450"/>
</dbReference>
<comment type="pathway">
    <text evidence="3">Lipid metabolism; bile acid biosynthesis.</text>
</comment>
<keyword evidence="10 15" id="KW-0408">Iron</keyword>
<dbReference type="Pfam" id="PF00067">
    <property type="entry name" value="p450"/>
    <property type="match status" value="1"/>
</dbReference>
<dbReference type="PRINTS" id="PR00465">
    <property type="entry name" value="EP450IV"/>
</dbReference>
<dbReference type="InterPro" id="IPR002403">
    <property type="entry name" value="Cyt_P450_E_grp-IV"/>
</dbReference>
<evidence type="ECO:0000256" key="11">
    <source>
        <dbReference type="ARBA" id="ARBA00023098"/>
    </source>
</evidence>
<evidence type="ECO:0008006" key="20">
    <source>
        <dbReference type="Google" id="ProtNLM"/>
    </source>
</evidence>
<dbReference type="PRINTS" id="PR00385">
    <property type="entry name" value="P450"/>
</dbReference>
<dbReference type="GO" id="GO:0006699">
    <property type="term" value="P:bile acid biosynthetic process"/>
    <property type="evidence" value="ECO:0007669"/>
    <property type="project" value="TreeGrafter"/>
</dbReference>
<organism evidence="18 19">
    <name type="scientific">Ameiurus melas</name>
    <name type="common">Black bullhead</name>
    <name type="synonym">Silurus melas</name>
    <dbReference type="NCBI Taxonomy" id="219545"/>
    <lineage>
        <taxon>Eukaryota</taxon>
        <taxon>Metazoa</taxon>
        <taxon>Chordata</taxon>
        <taxon>Craniata</taxon>
        <taxon>Vertebrata</taxon>
        <taxon>Euteleostomi</taxon>
        <taxon>Actinopterygii</taxon>
        <taxon>Neopterygii</taxon>
        <taxon>Teleostei</taxon>
        <taxon>Ostariophysi</taxon>
        <taxon>Siluriformes</taxon>
        <taxon>Ictaluridae</taxon>
        <taxon>Ameiurus</taxon>
    </lineage>
</organism>
<feature type="binding site" description="axial binding residue" evidence="15">
    <location>
        <position position="451"/>
    </location>
    <ligand>
        <name>heme</name>
        <dbReference type="ChEBI" id="CHEBI:30413"/>
    </ligand>
    <ligandPart>
        <name>Fe</name>
        <dbReference type="ChEBI" id="CHEBI:18248"/>
    </ligandPart>
</feature>
<dbReference type="PANTHER" id="PTHR24304">
    <property type="entry name" value="CYTOCHROME P450 FAMILY 7"/>
    <property type="match status" value="1"/>
</dbReference>
<evidence type="ECO:0000256" key="3">
    <source>
        <dbReference type="ARBA" id="ARBA00004860"/>
    </source>
</evidence>
<evidence type="ECO:0000256" key="5">
    <source>
        <dbReference type="ARBA" id="ARBA00022548"/>
    </source>
</evidence>
<keyword evidence="14" id="KW-0753">Steroid metabolism</keyword>
<keyword evidence="19" id="KW-1185">Reference proteome</keyword>
<evidence type="ECO:0000256" key="4">
    <source>
        <dbReference type="ARBA" id="ARBA00010617"/>
    </source>
</evidence>
<evidence type="ECO:0000256" key="14">
    <source>
        <dbReference type="ARBA" id="ARBA00023221"/>
    </source>
</evidence>
<dbReference type="Gene3D" id="1.10.630.10">
    <property type="entry name" value="Cytochrome P450"/>
    <property type="match status" value="1"/>
</dbReference>
<dbReference type="InterPro" id="IPR036396">
    <property type="entry name" value="Cyt_P450_sf"/>
</dbReference>
<keyword evidence="5" id="KW-0153">Cholesterol metabolism</keyword>
<dbReference type="AlphaFoldDB" id="A0A7J6B2J5"/>
<evidence type="ECO:0000256" key="2">
    <source>
        <dbReference type="ARBA" id="ARBA00004586"/>
    </source>
</evidence>
<dbReference type="GO" id="GO:0005789">
    <property type="term" value="C:endoplasmic reticulum membrane"/>
    <property type="evidence" value="ECO:0007669"/>
    <property type="project" value="UniProtKB-SubCell"/>
</dbReference>
<dbReference type="Proteomes" id="UP000593565">
    <property type="component" value="Unassembled WGS sequence"/>
</dbReference>
<keyword evidence="11" id="KW-0443">Lipid metabolism</keyword>
<evidence type="ECO:0000256" key="1">
    <source>
        <dbReference type="ARBA" id="ARBA00001971"/>
    </source>
</evidence>
<proteinExistence type="inferred from homology"/>
<dbReference type="EMBL" id="JAAGNN010000006">
    <property type="protein sequence ID" value="KAF4087918.1"/>
    <property type="molecule type" value="Genomic_DNA"/>
</dbReference>
<evidence type="ECO:0000256" key="9">
    <source>
        <dbReference type="ARBA" id="ARBA00023002"/>
    </source>
</evidence>
<dbReference type="InterPro" id="IPR017972">
    <property type="entry name" value="Cyt_P450_CS"/>
</dbReference>
<dbReference type="PIRSF" id="PIRSF000047">
    <property type="entry name" value="Cytochrome_CYPVIIA1"/>
    <property type="match status" value="1"/>
</dbReference>
<keyword evidence="12" id="KW-0472">Membrane</keyword>
<dbReference type="SUPFAM" id="SSF48264">
    <property type="entry name" value="Cytochrome P450"/>
    <property type="match status" value="1"/>
</dbReference>
<keyword evidence="13" id="KW-1207">Sterol metabolism</keyword>
<keyword evidence="7 15" id="KW-0479">Metal-binding</keyword>
<name>A0A7J6B2J5_AMEME</name>
<protein>
    <recommendedName>
        <fullName evidence="20">25-hydroxycholesterol 7-alpha-hydroxylase</fullName>
    </recommendedName>
</protein>
<evidence type="ECO:0000256" key="6">
    <source>
        <dbReference type="ARBA" id="ARBA00022617"/>
    </source>
</evidence>
<dbReference type="GO" id="GO:0016705">
    <property type="term" value="F:oxidoreductase activity, acting on paired donors, with incorporation or reduction of molecular oxygen"/>
    <property type="evidence" value="ECO:0007669"/>
    <property type="project" value="InterPro"/>
</dbReference>
<keyword evidence="17" id="KW-0503">Monooxygenase</keyword>
<keyword evidence="8" id="KW-0256">Endoplasmic reticulum</keyword>
<comment type="cofactor">
    <cofactor evidence="1 15">
        <name>heme</name>
        <dbReference type="ChEBI" id="CHEBI:30413"/>
    </cofactor>
</comment>
<evidence type="ECO:0000256" key="7">
    <source>
        <dbReference type="ARBA" id="ARBA00022723"/>
    </source>
</evidence>
<dbReference type="GO" id="GO:0008203">
    <property type="term" value="P:cholesterol metabolic process"/>
    <property type="evidence" value="ECO:0007669"/>
    <property type="project" value="UniProtKB-KW"/>
</dbReference>
<evidence type="ECO:0000256" key="12">
    <source>
        <dbReference type="ARBA" id="ARBA00023136"/>
    </source>
</evidence>
<dbReference type="PROSITE" id="PS00086">
    <property type="entry name" value="CYTOCHROME_P450"/>
    <property type="match status" value="1"/>
</dbReference>
<dbReference type="InterPro" id="IPR024204">
    <property type="entry name" value="Cyt_P450_CYP7A1-type"/>
</dbReference>
<dbReference type="GO" id="GO:0005506">
    <property type="term" value="F:iron ion binding"/>
    <property type="evidence" value="ECO:0007669"/>
    <property type="project" value="InterPro"/>
</dbReference>
<accession>A0A7J6B2J5</accession>
<keyword evidence="9 17" id="KW-0560">Oxidoreductase</keyword>
<evidence type="ECO:0000256" key="13">
    <source>
        <dbReference type="ARBA" id="ARBA00023166"/>
    </source>
</evidence>
<gene>
    <name evidence="18" type="ORF">AMELA_G00077140</name>
</gene>
<keyword evidence="6 15" id="KW-0349">Heme</keyword>
<dbReference type="OrthoDB" id="6692864at2759"/>
<evidence type="ECO:0000256" key="16">
    <source>
        <dbReference type="PIRSR" id="PIRSR000047-2"/>
    </source>
</evidence>
<comment type="caution">
    <text evidence="18">The sequence shown here is derived from an EMBL/GenBank/DDBJ whole genome shotgun (WGS) entry which is preliminary data.</text>
</comment>
<dbReference type="GO" id="GO:0008395">
    <property type="term" value="F:steroid hydroxylase activity"/>
    <property type="evidence" value="ECO:0007669"/>
    <property type="project" value="TreeGrafter"/>
</dbReference>